<feature type="compositionally biased region" description="Basic and acidic residues" evidence="1">
    <location>
        <begin position="117"/>
        <end position="139"/>
    </location>
</feature>
<keyword evidence="3" id="KW-1185">Reference proteome</keyword>
<dbReference type="EMBL" id="BQNB010013211">
    <property type="protein sequence ID" value="GJT13204.1"/>
    <property type="molecule type" value="Genomic_DNA"/>
</dbReference>
<accession>A0ABQ5BG47</accession>
<feature type="compositionally biased region" description="Polar residues" evidence="1">
    <location>
        <begin position="99"/>
        <end position="116"/>
    </location>
</feature>
<gene>
    <name evidence="2" type="ORF">Tco_0860246</name>
</gene>
<sequence length="627" mass="73081">KVLERHTADLIEKYSVLPGPESVKNQESEKSPKEIIKAKKEQAEEKQDSTYDDDDEGPSAGSNQGTKRRRSESAASGSSAKPPPKADDQSSKKTRESEASASKQHPSLSSTGWQITDTREAGVDSSMHRSDPESEHSEQSSDDISMQDEGNVSDMEDTDNAHIPKVSTTTWFKPIPESERPATPEPEWTIPPNDFPEPEHNWANAYATSYKVPEENKLQRKTYDIGSFIKWFCRRTGKKKLCKADLEGPTFNLVKAFHKNSVFLQFQMDECHKLLTNKVDLSNPEGHQIQQNLNEPLPLGGPPGQVTIQPQFFFNKDLEYLLTGDKERKIALSISKLKAARYLDFGLEELVPSLWVESEQEYDISAVYGITHWWFRRKEFYINKHSESSDREAVRSQMRILSVISVKVFEKYGYNYLREIILRRADYQEYKISERDFKNLHPNDFEDLFLLNIQEKLNHLPKTDKISLHTAVNMWIRNLVIRNRVGDLQLGIESYQTKINLERPNWDAADYYFKEDYTIVPKPRAVVYRDRNEQRKLMRLNELHKFSDGTLTRVMEKLDQMVKDFHLFEYNKGMETRKWSEDDKRRSKDFITAIEKRLQIRRIYRSLESFVGGRIRDIDYRLINRTT</sequence>
<feature type="compositionally biased region" description="Basic and acidic residues" evidence="1">
    <location>
        <begin position="84"/>
        <end position="98"/>
    </location>
</feature>
<evidence type="ECO:0000313" key="2">
    <source>
        <dbReference type="EMBL" id="GJT13204.1"/>
    </source>
</evidence>
<protein>
    <submittedName>
        <fullName evidence="2">Uncharacterized protein</fullName>
    </submittedName>
</protein>
<comment type="caution">
    <text evidence="2">The sequence shown here is derived from an EMBL/GenBank/DDBJ whole genome shotgun (WGS) entry which is preliminary data.</text>
</comment>
<evidence type="ECO:0000313" key="3">
    <source>
        <dbReference type="Proteomes" id="UP001151760"/>
    </source>
</evidence>
<proteinExistence type="predicted"/>
<feature type="non-terminal residue" evidence="2">
    <location>
        <position position="1"/>
    </location>
</feature>
<dbReference type="Proteomes" id="UP001151760">
    <property type="component" value="Unassembled WGS sequence"/>
</dbReference>
<reference evidence="2" key="2">
    <citation type="submission" date="2022-01" db="EMBL/GenBank/DDBJ databases">
        <authorList>
            <person name="Yamashiro T."/>
            <person name="Shiraishi A."/>
            <person name="Satake H."/>
            <person name="Nakayama K."/>
        </authorList>
    </citation>
    <scope>NUCLEOTIDE SEQUENCE</scope>
</reference>
<name>A0ABQ5BG47_9ASTR</name>
<feature type="compositionally biased region" description="Basic and acidic residues" evidence="1">
    <location>
        <begin position="1"/>
        <end position="12"/>
    </location>
</feature>
<organism evidence="2 3">
    <name type="scientific">Tanacetum coccineum</name>
    <dbReference type="NCBI Taxonomy" id="301880"/>
    <lineage>
        <taxon>Eukaryota</taxon>
        <taxon>Viridiplantae</taxon>
        <taxon>Streptophyta</taxon>
        <taxon>Embryophyta</taxon>
        <taxon>Tracheophyta</taxon>
        <taxon>Spermatophyta</taxon>
        <taxon>Magnoliopsida</taxon>
        <taxon>eudicotyledons</taxon>
        <taxon>Gunneridae</taxon>
        <taxon>Pentapetalae</taxon>
        <taxon>asterids</taxon>
        <taxon>campanulids</taxon>
        <taxon>Asterales</taxon>
        <taxon>Asteraceae</taxon>
        <taxon>Asteroideae</taxon>
        <taxon>Anthemideae</taxon>
        <taxon>Anthemidinae</taxon>
        <taxon>Tanacetum</taxon>
    </lineage>
</organism>
<evidence type="ECO:0000256" key="1">
    <source>
        <dbReference type="SAM" id="MobiDB-lite"/>
    </source>
</evidence>
<feature type="region of interest" description="Disordered" evidence="1">
    <location>
        <begin position="1"/>
        <end position="193"/>
    </location>
</feature>
<feature type="compositionally biased region" description="Basic and acidic residues" evidence="1">
    <location>
        <begin position="24"/>
        <end position="49"/>
    </location>
</feature>
<reference evidence="2" key="1">
    <citation type="journal article" date="2022" name="Int. J. Mol. Sci.">
        <title>Draft Genome of Tanacetum Coccineum: Genomic Comparison of Closely Related Tanacetum-Family Plants.</title>
        <authorList>
            <person name="Yamashiro T."/>
            <person name="Shiraishi A."/>
            <person name="Nakayama K."/>
            <person name="Satake H."/>
        </authorList>
    </citation>
    <scope>NUCLEOTIDE SEQUENCE</scope>
</reference>